<evidence type="ECO:0000256" key="6">
    <source>
        <dbReference type="SAM" id="Phobius"/>
    </source>
</evidence>
<protein>
    <submittedName>
        <fullName evidence="7">Polysaccharide biosynthesis protein</fullName>
    </submittedName>
</protein>
<comment type="subcellular location">
    <subcellularLocation>
        <location evidence="1">Cell membrane</location>
        <topology evidence="1">Multi-pass membrane protein</topology>
    </subcellularLocation>
</comment>
<evidence type="ECO:0000256" key="3">
    <source>
        <dbReference type="ARBA" id="ARBA00022692"/>
    </source>
</evidence>
<evidence type="ECO:0000256" key="1">
    <source>
        <dbReference type="ARBA" id="ARBA00004651"/>
    </source>
</evidence>
<dbReference type="EMBL" id="DF820459">
    <property type="protein sequence ID" value="GAK53234.1"/>
    <property type="molecule type" value="Genomic_DNA"/>
</dbReference>
<accession>A0A0S6W426</accession>
<evidence type="ECO:0000256" key="5">
    <source>
        <dbReference type="ARBA" id="ARBA00023136"/>
    </source>
</evidence>
<feature type="transmembrane region" description="Helical" evidence="6">
    <location>
        <begin position="143"/>
        <end position="171"/>
    </location>
</feature>
<dbReference type="AlphaFoldDB" id="A0A0S6W426"/>
<organism evidence="7">
    <name type="scientific">Candidatus Moduliflexus flocculans</name>
    <dbReference type="NCBI Taxonomy" id="1499966"/>
    <lineage>
        <taxon>Bacteria</taxon>
        <taxon>Candidatus Moduliflexota</taxon>
        <taxon>Candidatus Moduliflexia</taxon>
        <taxon>Candidatus Moduliflexales</taxon>
        <taxon>Candidatus Moduliflexaceae</taxon>
    </lineage>
</organism>
<feature type="transmembrane region" description="Helical" evidence="6">
    <location>
        <begin position="246"/>
        <end position="264"/>
    </location>
</feature>
<dbReference type="STRING" id="1499966.U14_04499"/>
<dbReference type="HOGENOM" id="CLU_039378_0_0_0"/>
<feature type="transmembrane region" description="Helical" evidence="6">
    <location>
        <begin position="330"/>
        <end position="354"/>
    </location>
</feature>
<evidence type="ECO:0000313" key="7">
    <source>
        <dbReference type="EMBL" id="GAK53234.1"/>
    </source>
</evidence>
<keyword evidence="3 6" id="KW-0812">Transmembrane</keyword>
<feature type="transmembrane region" description="Helical" evidence="6">
    <location>
        <begin position="458"/>
        <end position="479"/>
    </location>
</feature>
<dbReference type="PANTHER" id="PTHR30250">
    <property type="entry name" value="PST FAMILY PREDICTED COLANIC ACID TRANSPORTER"/>
    <property type="match status" value="1"/>
</dbReference>
<feature type="transmembrane region" description="Helical" evidence="6">
    <location>
        <begin position="423"/>
        <end position="446"/>
    </location>
</feature>
<keyword evidence="2" id="KW-1003">Cell membrane</keyword>
<gene>
    <name evidence="7" type="ORF">U14_04499</name>
</gene>
<feature type="transmembrane region" description="Helical" evidence="6">
    <location>
        <begin position="394"/>
        <end position="417"/>
    </location>
</feature>
<feature type="transmembrane region" description="Helical" evidence="6">
    <location>
        <begin position="366"/>
        <end position="387"/>
    </location>
</feature>
<dbReference type="InterPro" id="IPR002797">
    <property type="entry name" value="Polysacc_synth"/>
</dbReference>
<proteinExistence type="predicted"/>
<sequence>MISGVQKLAFAAKASFCTPFAMNRKRLLVNIFSNWTNLALMIVINFYVSPILVHRLGNEQYGLWTIIVSITGYFTLLDFGINNAIVRFISKYVAQKEPDKANEMYNTALVFFGRIGLIVLALMLAGGWLFTRWHTLAGVSASYLYIVFVLAGLDVAGHLVFGVFSATLVGLQEFFKMNIVSMTLTILKNFTLVLLVFSGYKLLTVAAIQLTFNLCKHLWHYLILHKNYQFFRINSTLWTSTTFRTIVGYSVYSFIIAIAGRVIFLTDSVVIGAVVNVGAVTFYTIPASLLDYLGRIVGAITSALVPVISSQEAVGELEKNRVLYLTVTKYLLLLILPMIFVLFTVGHEFIALWMGAEYGANGKWTLRILLVGYAFSFCQWIAYSILLGISKHVFLAYVMTAEAALNLGISIVLGAIYGIEGVALGTTIPLLIANLIVLPIYVCRVLSIEIGAYYARSFCWSVILLGASSGLYALFPVRIGSYLQLLAYSAGVAAFWWGSGIFLIIEREHRAWGCARIRERLHFS</sequence>
<dbReference type="Pfam" id="PF01943">
    <property type="entry name" value="Polysacc_synt"/>
    <property type="match status" value="1"/>
</dbReference>
<feature type="transmembrane region" description="Helical" evidence="6">
    <location>
        <begin position="485"/>
        <end position="505"/>
    </location>
</feature>
<feature type="transmembrane region" description="Helical" evidence="6">
    <location>
        <begin position="269"/>
        <end position="286"/>
    </location>
</feature>
<keyword evidence="5 6" id="KW-0472">Membrane</keyword>
<evidence type="ECO:0000313" key="8">
    <source>
        <dbReference type="Proteomes" id="UP000030700"/>
    </source>
</evidence>
<keyword evidence="4 6" id="KW-1133">Transmembrane helix</keyword>
<feature type="transmembrane region" description="Helical" evidence="6">
    <location>
        <begin position="107"/>
        <end position="131"/>
    </location>
</feature>
<feature type="transmembrane region" description="Helical" evidence="6">
    <location>
        <begin position="27"/>
        <end position="49"/>
    </location>
</feature>
<dbReference type="GO" id="GO:0005886">
    <property type="term" value="C:plasma membrane"/>
    <property type="evidence" value="ECO:0007669"/>
    <property type="project" value="UniProtKB-SubCell"/>
</dbReference>
<evidence type="ECO:0000256" key="4">
    <source>
        <dbReference type="ARBA" id="ARBA00022989"/>
    </source>
</evidence>
<name>A0A0S6W426_9BACT</name>
<dbReference type="Proteomes" id="UP000030700">
    <property type="component" value="Unassembled WGS sequence"/>
</dbReference>
<dbReference type="PANTHER" id="PTHR30250:SF26">
    <property type="entry name" value="PSMA PROTEIN"/>
    <property type="match status" value="1"/>
</dbReference>
<feature type="transmembrane region" description="Helical" evidence="6">
    <location>
        <begin position="61"/>
        <end position="86"/>
    </location>
</feature>
<evidence type="ECO:0000256" key="2">
    <source>
        <dbReference type="ARBA" id="ARBA00022475"/>
    </source>
</evidence>
<reference evidence="7" key="1">
    <citation type="journal article" date="2015" name="PeerJ">
        <title>First genomic representation of candidate bacterial phylum KSB3 points to enhanced environmental sensing as a trigger of wastewater bulking.</title>
        <authorList>
            <person name="Sekiguchi Y."/>
            <person name="Ohashi A."/>
            <person name="Parks D.H."/>
            <person name="Yamauchi T."/>
            <person name="Tyson G.W."/>
            <person name="Hugenholtz P."/>
        </authorList>
    </citation>
    <scope>NUCLEOTIDE SEQUENCE [LARGE SCALE GENOMIC DNA]</scope>
</reference>
<dbReference type="InterPro" id="IPR050833">
    <property type="entry name" value="Poly_Biosynth_Transport"/>
</dbReference>
<keyword evidence="8" id="KW-1185">Reference proteome</keyword>